<dbReference type="InterPro" id="IPR022409">
    <property type="entry name" value="PKD/Chitinase_dom"/>
</dbReference>
<evidence type="ECO:0000256" key="2">
    <source>
        <dbReference type="SAM" id="SignalP"/>
    </source>
</evidence>
<feature type="domain" description="PKD/Chitinase" evidence="3">
    <location>
        <begin position="955"/>
        <end position="1048"/>
    </location>
</feature>
<name>A0A1W1H9V7_9BACT</name>
<dbReference type="Proteomes" id="UP000191931">
    <property type="component" value="Unassembled WGS sequence"/>
</dbReference>
<feature type="chain" id="PRO_5012054311" description="PKD/Chitinase domain-containing protein" evidence="2">
    <location>
        <begin position="33"/>
        <end position="1224"/>
    </location>
</feature>
<dbReference type="AlphaFoldDB" id="A0A1W1H9V7"/>
<dbReference type="RefSeq" id="WP_080806015.1">
    <property type="nucleotide sequence ID" value="NZ_LT828552.1"/>
</dbReference>
<accession>A0A1W1H9V7</accession>
<evidence type="ECO:0000313" key="4">
    <source>
        <dbReference type="EMBL" id="SLM29233.1"/>
    </source>
</evidence>
<feature type="domain" description="PKD/Chitinase" evidence="3">
    <location>
        <begin position="499"/>
        <end position="585"/>
    </location>
</feature>
<evidence type="ECO:0000313" key="5">
    <source>
        <dbReference type="Proteomes" id="UP000191931"/>
    </source>
</evidence>
<feature type="signal peptide" evidence="2">
    <location>
        <begin position="1"/>
        <end position="32"/>
    </location>
</feature>
<reference evidence="4 5" key="1">
    <citation type="submission" date="2017-03" db="EMBL/GenBank/DDBJ databases">
        <authorList>
            <person name="Afonso C.L."/>
            <person name="Miller P.J."/>
            <person name="Scott M.A."/>
            <person name="Spackman E."/>
            <person name="Goraichik I."/>
            <person name="Dimitrov K.M."/>
            <person name="Suarez D.L."/>
            <person name="Swayne D.E."/>
        </authorList>
    </citation>
    <scope>NUCLEOTIDE SEQUENCE [LARGE SCALE GENOMIC DNA]</scope>
    <source>
        <strain evidence="4">PRJEB14757</strain>
    </source>
</reference>
<dbReference type="STRING" id="1246637.MTBBW1_1730031"/>
<sequence>MKKYNFKMLKPFITSLIFCAALSFCKVSFLIAAPVVDITSELPPADSYQVELGDNILFYGEVELDEGATVPSDGYHWISSIDGELNPTGQQSILNTSVITSMGTHTIQFYVVDSNDDVSNITTIELVVGTPPVVHITSPANDSSYSYGAYITFSVTATTSANTPVPNRNLIWESNKDGYLGYGTSIPLNDLSVNTHEITVTATDDYGFSNTAKVTVTIGNAMPDVLITSPADGGSHSYGSTIFFTAAITDEEDGPLTGNSVVWSSNIDGFMGYGPSITKDDLSVGTHTVTVTATDSSDASTEVFITIIVGNASPVVVIRTPSNNVSISYGSVVTFTANVTDAEDGVLTGKSVVWTSDRDGFVGEGTALTKSGLSAGTHIITATGTDSSGLEGEAFITVNITNTSPSILIMSPADNSSFSHGSVITFMASVTDIEDGVITGKNVQWKSDRDGFLGEGTALTKSTLSVGTHVITVTATDKTALVSTESITITVGNASPVILIRSPADNSSIDYGETITFLAAVTDAEDGDITGKSIIWESDRDGFFGYDTSLTINNLSVGTHVITVTATDSTDLVTTATITVTIKDSSPVTVEIVKPADGDHFNFSEPIEFEGTATDSEDGELTGSSLVWASNQLSTSIGTGNRISVSTLAMGTHLITLTATDSSGNVARAFVSIVIEGALPPEVEITAPSDGTSFYLNEYIEFVGSATDNEDGVLTGESLVWTSNLEKTSIGTGEIFKINTLSAGKHLITLTATDSDGTKGIDFILVTVANTPPEPVITSPDNQSEFDDGEVIRFAGYATDDEDGNLTGTSLSWVSDVDGFIGSGVNFSTSLSEGEHTISLIAKDSHGDEVKTTINLTINHTEQSDPMQLGEQYVSVPLDQVAYFSISGGHPPYRYYRDYPHIATMDIVAQTDGNGYRLRVLAEEMGETTFQVMDHYNTTRVLHLTVTDSADNIPFADAGADQTVVEGTTVTLDGSASLPGVYGIASWKWQQIDDDKNNLVVLSDSAVKKVTFVAPPADEISVLTFRLTVTDTNGSVSDDDVTVNVLTNGIDEYPSGVIAFETADSANSLGVALAGDGDYVAIDPLYPQFIKEDAGRPENMTYGLVDLKIKVEPGENAFMLVYFPEPMPEDYGVYKYSYSTGWYEYSDNVTFSSDRTRLYVILTDGGSGDDDAALDGIISDPIAFGTTPEISSDPDPEPEEPVTPPEDEGGDGGGGGCFISTIFN</sequence>
<organism evidence="4 5">
    <name type="scientific">Desulfamplus magnetovallimortis</name>
    <dbReference type="NCBI Taxonomy" id="1246637"/>
    <lineage>
        <taxon>Bacteria</taxon>
        <taxon>Pseudomonadati</taxon>
        <taxon>Thermodesulfobacteriota</taxon>
        <taxon>Desulfobacteria</taxon>
        <taxon>Desulfobacterales</taxon>
        <taxon>Desulfobacteraceae</taxon>
        <taxon>Desulfamplus</taxon>
    </lineage>
</organism>
<proteinExistence type="predicted"/>
<dbReference type="OrthoDB" id="5430002at2"/>
<dbReference type="InterPro" id="IPR053784">
    <property type="entry name" value="Choice_anch_U_dom"/>
</dbReference>
<keyword evidence="2" id="KW-0732">Signal</keyword>
<dbReference type="SUPFAM" id="SSF49299">
    <property type="entry name" value="PKD domain"/>
    <property type="match status" value="1"/>
</dbReference>
<dbReference type="Gene3D" id="2.60.40.10">
    <property type="entry name" value="Immunoglobulins"/>
    <property type="match status" value="9"/>
</dbReference>
<evidence type="ECO:0000259" key="3">
    <source>
        <dbReference type="SMART" id="SM00089"/>
    </source>
</evidence>
<feature type="domain" description="PKD/Chitinase" evidence="3">
    <location>
        <begin position="322"/>
        <end position="403"/>
    </location>
</feature>
<protein>
    <recommendedName>
        <fullName evidence="3">PKD/Chitinase domain-containing protein</fullName>
    </recommendedName>
</protein>
<gene>
    <name evidence="4" type="ORF">MTBBW1_1730031</name>
</gene>
<dbReference type="Pfam" id="PF22352">
    <property type="entry name" value="K319L-like_PKD"/>
    <property type="match status" value="1"/>
</dbReference>
<feature type="domain" description="PKD/Chitinase" evidence="3">
    <location>
        <begin position="224"/>
        <end position="310"/>
    </location>
</feature>
<dbReference type="EMBL" id="FWEV01000083">
    <property type="protein sequence ID" value="SLM29233.1"/>
    <property type="molecule type" value="Genomic_DNA"/>
</dbReference>
<dbReference type="SMART" id="SM00089">
    <property type="entry name" value="PKD"/>
    <property type="match status" value="6"/>
</dbReference>
<feature type="compositionally biased region" description="Acidic residues" evidence="1">
    <location>
        <begin position="1192"/>
        <end position="1210"/>
    </location>
</feature>
<feature type="domain" description="PKD/Chitinase" evidence="3">
    <location>
        <begin position="588"/>
        <end position="678"/>
    </location>
</feature>
<feature type="region of interest" description="Disordered" evidence="1">
    <location>
        <begin position="1184"/>
        <end position="1224"/>
    </location>
</feature>
<evidence type="ECO:0000256" key="1">
    <source>
        <dbReference type="SAM" id="MobiDB-lite"/>
    </source>
</evidence>
<dbReference type="NCBIfam" id="NF041766">
    <property type="entry name" value="choice_anch_U"/>
    <property type="match status" value="1"/>
</dbReference>
<dbReference type="InterPro" id="IPR035986">
    <property type="entry name" value="PKD_dom_sf"/>
</dbReference>
<dbReference type="InterPro" id="IPR013783">
    <property type="entry name" value="Ig-like_fold"/>
</dbReference>
<feature type="domain" description="PKD/Chitinase" evidence="3">
    <location>
        <begin position="421"/>
        <end position="494"/>
    </location>
</feature>
<keyword evidence="5" id="KW-1185">Reference proteome</keyword>